<organism evidence="1 2">
    <name type="scientific">Bartonella grahamii</name>
    <dbReference type="NCBI Taxonomy" id="33045"/>
    <lineage>
        <taxon>Bacteria</taxon>
        <taxon>Pseudomonadati</taxon>
        <taxon>Pseudomonadota</taxon>
        <taxon>Alphaproteobacteria</taxon>
        <taxon>Hyphomicrobiales</taxon>
        <taxon>Bartonellaceae</taxon>
        <taxon>Bartonella</taxon>
    </lineage>
</organism>
<proteinExistence type="predicted"/>
<name>A0A336NLD1_BARGR</name>
<gene>
    <name evidence="1" type="ORF">NCTC12860_00797</name>
</gene>
<dbReference type="AlphaFoldDB" id="A0A336NLD1"/>
<dbReference type="EMBL" id="UFTD01000001">
    <property type="protein sequence ID" value="SSZ39582.1"/>
    <property type="molecule type" value="Genomic_DNA"/>
</dbReference>
<sequence length="37" mass="4255">MDPMSVSNTLMTISDTLFLIYFLEKILLHLENIITAL</sequence>
<evidence type="ECO:0000313" key="1">
    <source>
        <dbReference type="EMBL" id="SSZ39582.1"/>
    </source>
</evidence>
<dbReference type="Proteomes" id="UP000253846">
    <property type="component" value="Unassembled WGS sequence"/>
</dbReference>
<reference evidence="1 2" key="1">
    <citation type="submission" date="2018-06" db="EMBL/GenBank/DDBJ databases">
        <authorList>
            <consortium name="Pathogen Informatics"/>
            <person name="Doyle S."/>
        </authorList>
    </citation>
    <scope>NUCLEOTIDE SEQUENCE [LARGE SCALE GENOMIC DNA]</scope>
    <source>
        <strain evidence="1 2">NCTC12860</strain>
    </source>
</reference>
<evidence type="ECO:0000313" key="2">
    <source>
        <dbReference type="Proteomes" id="UP000253846"/>
    </source>
</evidence>
<protein>
    <submittedName>
        <fullName evidence="1">Uncharacterized protein</fullName>
    </submittedName>
</protein>
<accession>A0A336NLD1</accession>